<dbReference type="InParanoid" id="A0A0V1AQ02"/>
<keyword evidence="1" id="KW-0732">Signal</keyword>
<evidence type="ECO:0008006" key="4">
    <source>
        <dbReference type="Google" id="ProtNLM"/>
    </source>
</evidence>
<evidence type="ECO:0000313" key="2">
    <source>
        <dbReference type="EMBL" id="KRY26865.1"/>
    </source>
</evidence>
<feature type="signal peptide" evidence="1">
    <location>
        <begin position="1"/>
        <end position="23"/>
    </location>
</feature>
<accession>A0A0V1AQ02</accession>
<comment type="caution">
    <text evidence="2">The sequence shown here is derived from an EMBL/GenBank/DDBJ whole genome shotgun (WGS) entry which is preliminary data.</text>
</comment>
<proteinExistence type="predicted"/>
<dbReference type="EMBL" id="JYDH01000318">
    <property type="protein sequence ID" value="KRY26865.1"/>
    <property type="molecule type" value="Genomic_DNA"/>
</dbReference>
<gene>
    <name evidence="2" type="ORF">T01_1476</name>
</gene>
<reference evidence="2 3" key="1">
    <citation type="submission" date="2015-01" db="EMBL/GenBank/DDBJ databases">
        <title>Evolution of Trichinella species and genotypes.</title>
        <authorList>
            <person name="Korhonen P.K."/>
            <person name="Edoardo P."/>
            <person name="Giuseppe L.R."/>
            <person name="Gasser R.B."/>
        </authorList>
    </citation>
    <scope>NUCLEOTIDE SEQUENCE [LARGE SCALE GENOMIC DNA]</scope>
    <source>
        <strain evidence="2">ISS3</strain>
    </source>
</reference>
<evidence type="ECO:0000256" key="1">
    <source>
        <dbReference type="SAM" id="SignalP"/>
    </source>
</evidence>
<sequence length="66" mass="7431">MTYTQPWVSLALSLWSWYRLTRPHCCLSKPDSSCDDRSCRQMRHALVLSSKSKVDSGLPFPAASGD</sequence>
<dbReference type="Proteomes" id="UP000054776">
    <property type="component" value="Unassembled WGS sequence"/>
</dbReference>
<evidence type="ECO:0000313" key="3">
    <source>
        <dbReference type="Proteomes" id="UP000054776"/>
    </source>
</evidence>
<protein>
    <recommendedName>
        <fullName evidence="4">Secreted protein</fullName>
    </recommendedName>
</protein>
<keyword evidence="3" id="KW-1185">Reference proteome</keyword>
<organism evidence="2 3">
    <name type="scientific">Trichinella spiralis</name>
    <name type="common">Trichina worm</name>
    <dbReference type="NCBI Taxonomy" id="6334"/>
    <lineage>
        <taxon>Eukaryota</taxon>
        <taxon>Metazoa</taxon>
        <taxon>Ecdysozoa</taxon>
        <taxon>Nematoda</taxon>
        <taxon>Enoplea</taxon>
        <taxon>Dorylaimia</taxon>
        <taxon>Trichinellida</taxon>
        <taxon>Trichinellidae</taxon>
        <taxon>Trichinella</taxon>
    </lineage>
</organism>
<dbReference type="AlphaFoldDB" id="A0A0V1AQ02"/>
<feature type="chain" id="PRO_5006874608" description="Secreted protein" evidence="1">
    <location>
        <begin position="24"/>
        <end position="66"/>
    </location>
</feature>
<name>A0A0V1AQ02_TRISP</name>